<dbReference type="AlphaFoldDB" id="A0A1B7XLD9"/>
<dbReference type="STRING" id="1560234.SP90_03015"/>
<evidence type="ECO:0000259" key="1">
    <source>
        <dbReference type="Pfam" id="PF04101"/>
    </source>
</evidence>
<dbReference type="Proteomes" id="UP000091979">
    <property type="component" value="Unassembled WGS sequence"/>
</dbReference>
<keyword evidence="3" id="KW-1185">Reference proteome</keyword>
<dbReference type="PIRSF" id="PIRSF017085">
    <property type="entry name" value="Glycosyltransf_RedA_prd"/>
    <property type="match status" value="1"/>
</dbReference>
<evidence type="ECO:0000313" key="3">
    <source>
        <dbReference type="Proteomes" id="UP000091979"/>
    </source>
</evidence>
<organism evidence="2 3">
    <name type="scientific">Halodesulfovibrio spirochaetisodalis</name>
    <dbReference type="NCBI Taxonomy" id="1560234"/>
    <lineage>
        <taxon>Bacteria</taxon>
        <taxon>Pseudomonadati</taxon>
        <taxon>Thermodesulfobacteriota</taxon>
        <taxon>Desulfovibrionia</taxon>
        <taxon>Desulfovibrionales</taxon>
        <taxon>Desulfovibrionaceae</taxon>
        <taxon>Halodesulfovibrio</taxon>
    </lineage>
</organism>
<dbReference type="InterPro" id="IPR016683">
    <property type="entry name" value="Glyco_trans_28_RedA_prd"/>
</dbReference>
<comment type="caution">
    <text evidence="2">The sequence shown here is derived from an EMBL/GenBank/DDBJ whole genome shotgun (WGS) entry which is preliminary data.</text>
</comment>
<dbReference type="Pfam" id="PF04101">
    <property type="entry name" value="Glyco_tran_28_C"/>
    <property type="match status" value="1"/>
</dbReference>
<dbReference type="EMBL" id="JXMS01000003">
    <property type="protein sequence ID" value="OBQ56295.1"/>
    <property type="molecule type" value="Genomic_DNA"/>
</dbReference>
<accession>A0A1B7XLD9</accession>
<proteinExistence type="predicted"/>
<protein>
    <submittedName>
        <fullName evidence="2">Glycosyltransferase</fullName>
    </submittedName>
</protein>
<feature type="domain" description="Glycosyl transferase family 28 C-terminal" evidence="1">
    <location>
        <begin position="279"/>
        <end position="384"/>
    </location>
</feature>
<dbReference type="SUPFAM" id="SSF53756">
    <property type="entry name" value="UDP-Glycosyltransferase/glycogen phosphorylase"/>
    <property type="match status" value="1"/>
</dbReference>
<keyword evidence="2" id="KW-0808">Transferase</keyword>
<evidence type="ECO:0000313" key="2">
    <source>
        <dbReference type="EMBL" id="OBQ56295.1"/>
    </source>
</evidence>
<dbReference type="PANTHER" id="PTHR21015:SF28">
    <property type="entry name" value="SLL1722 PROTEIN"/>
    <property type="match status" value="1"/>
</dbReference>
<gene>
    <name evidence="2" type="ORF">SP90_03015</name>
</gene>
<dbReference type="RefSeq" id="WP_066852410.1">
    <property type="nucleotide sequence ID" value="NZ_JXMS01000003.1"/>
</dbReference>
<reference evidence="2 3" key="1">
    <citation type="submission" date="2015-01" db="EMBL/GenBank/DDBJ databases">
        <title>Desulfovibrio sp. JC271 draft genome sequence.</title>
        <authorList>
            <person name="Shivani Y."/>
            <person name="Subhash Y."/>
            <person name="Sasikala C."/>
            <person name="Ramana C.V."/>
        </authorList>
    </citation>
    <scope>NUCLEOTIDE SEQUENCE [LARGE SCALE GENOMIC DNA]</scope>
    <source>
        <strain evidence="2 3">JC271</strain>
    </source>
</reference>
<dbReference type="PANTHER" id="PTHR21015">
    <property type="entry name" value="UDP-N-ACETYLGLUCOSAMINE--N-ACETYLMURAMYL-(PENTAPEPTIDE) PYROPHOSPHORYL-UNDECAPRENOL N-ACETYLGLUCOSAMINE TRANSFERASE 1"/>
    <property type="match status" value="1"/>
</dbReference>
<name>A0A1B7XLD9_9BACT</name>
<dbReference type="InterPro" id="IPR007235">
    <property type="entry name" value="Glyco_trans_28_C"/>
</dbReference>
<dbReference type="GO" id="GO:0016758">
    <property type="term" value="F:hexosyltransferase activity"/>
    <property type="evidence" value="ECO:0007669"/>
    <property type="project" value="InterPro"/>
</dbReference>
<sequence length="403" mass="44852">MSSTYNILMYSHDTYGLGHIRRTMAIAKNLSAPGVSVLILTGSPIAGRFSIPYGVDFVRIPGMIKQSNTVYVPHSIKVNPQKALEIRQEIITATAKSFDPDLFIVDKVPVGLKGEVLPVLQWFKTSRPDTKVVLGLRDILDDSASTRAEWNDKNYFNVLDDLYSEIWIYGQEDFYNPIVEYGLPASISDKCIFTGYIPRQTPNRKITLKHLINGNGNGNSSSDNSKLIVVTAGGGGDGYHMLDTYLSMVEQTPDIPFKTYMVSGPFVPQDLQDSLAKRAKKAGVIFATFHKRLEKIMAAADLVVSMGGYNTVCEILSLKKPSLIIPRESPRLEQLIRARVLQSANLADYIKWDCLTASTLHEKILSMLEDSSEYEQSINEFSMTGFDVIRDRLSSFKGESVDA</sequence>
<dbReference type="OrthoDB" id="9802126at2"/>
<dbReference type="PATRIC" id="fig|1560234.3.peg.2058"/>
<dbReference type="Gene3D" id="3.40.50.2000">
    <property type="entry name" value="Glycogen Phosphorylase B"/>
    <property type="match status" value="1"/>
</dbReference>